<dbReference type="Gene3D" id="3.30.559.30">
    <property type="entry name" value="Nonribosomal peptide synthetase, condensation domain"/>
    <property type="match status" value="2"/>
</dbReference>
<dbReference type="NCBIfam" id="TIGR01733">
    <property type="entry name" value="AA-adenyl-dom"/>
    <property type="match status" value="2"/>
</dbReference>
<dbReference type="InterPro" id="IPR025110">
    <property type="entry name" value="AMP-bd_C"/>
</dbReference>
<dbReference type="PROSITE" id="PS00012">
    <property type="entry name" value="PHOSPHOPANTETHEINE"/>
    <property type="match status" value="1"/>
</dbReference>
<proteinExistence type="predicted"/>
<dbReference type="Gene3D" id="3.40.50.1820">
    <property type="entry name" value="alpha/beta hydrolase"/>
    <property type="match status" value="1"/>
</dbReference>
<dbReference type="OrthoDB" id="9803968at2"/>
<dbReference type="GO" id="GO:0031177">
    <property type="term" value="F:phosphopantetheine binding"/>
    <property type="evidence" value="ECO:0007669"/>
    <property type="project" value="InterPro"/>
</dbReference>
<dbReference type="PANTHER" id="PTHR45527:SF1">
    <property type="entry name" value="FATTY ACID SYNTHASE"/>
    <property type="match status" value="1"/>
</dbReference>
<evidence type="ECO:0000313" key="7">
    <source>
        <dbReference type="EMBL" id="CUU43542.1"/>
    </source>
</evidence>
<dbReference type="InterPro" id="IPR001242">
    <property type="entry name" value="Condensation_dom"/>
</dbReference>
<dbReference type="InterPro" id="IPR009081">
    <property type="entry name" value="PP-bd_ACP"/>
</dbReference>
<keyword evidence="8" id="KW-1185">Reference proteome</keyword>
<dbReference type="InterPro" id="IPR023213">
    <property type="entry name" value="CAT-like_dom_sf"/>
</dbReference>
<dbReference type="Gene3D" id="3.30.559.10">
    <property type="entry name" value="Chloramphenicol acetyltransferase-like domain"/>
    <property type="match status" value="2"/>
</dbReference>
<dbReference type="STRING" id="1079.BVIR_3121"/>
<organism evidence="7 8">
    <name type="scientific">Blastochloris viridis</name>
    <name type="common">Rhodopseudomonas viridis</name>
    <dbReference type="NCBI Taxonomy" id="1079"/>
    <lineage>
        <taxon>Bacteria</taxon>
        <taxon>Pseudomonadati</taxon>
        <taxon>Pseudomonadota</taxon>
        <taxon>Alphaproteobacteria</taxon>
        <taxon>Hyphomicrobiales</taxon>
        <taxon>Blastochloridaceae</taxon>
        <taxon>Blastochloris</taxon>
    </lineage>
</organism>
<evidence type="ECO:0000259" key="5">
    <source>
        <dbReference type="PROSITE" id="PS50075"/>
    </source>
</evidence>
<dbReference type="Gene3D" id="3.40.50.980">
    <property type="match status" value="4"/>
</dbReference>
<reference evidence="8" key="3">
    <citation type="journal article" date="2016" name="Genome Announc.">
        <title>Revised genome sequence of the purple photosynthetic bacterium Blastochloris viridis.</title>
        <authorList>
            <person name="Liu L.N."/>
            <person name="Faulkner M."/>
            <person name="Liu X."/>
            <person name="Huang F."/>
            <person name="Darby A.C."/>
            <person name="Hall N."/>
        </authorList>
    </citation>
    <scope>NUCLEOTIDE SEQUENCE [LARGE SCALE GENOMIC DNA]</scope>
    <source>
        <strain evidence="8">ATCC 19567 / DSM 133 / F</strain>
    </source>
</reference>
<dbReference type="SUPFAM" id="SSF56801">
    <property type="entry name" value="Acetyl-CoA synthetase-like"/>
    <property type="match status" value="2"/>
</dbReference>
<name>A0A0H5BA60_BLAVI</name>
<evidence type="ECO:0000256" key="2">
    <source>
        <dbReference type="ARBA" id="ARBA00022450"/>
    </source>
</evidence>
<dbReference type="InterPro" id="IPR001031">
    <property type="entry name" value="Thioesterase"/>
</dbReference>
<dbReference type="CDD" id="cd05930">
    <property type="entry name" value="A_NRPS"/>
    <property type="match status" value="1"/>
</dbReference>
<dbReference type="FunFam" id="3.40.50.980:FF:000002">
    <property type="entry name" value="Enterobactin synthetase component F"/>
    <property type="match status" value="1"/>
</dbReference>
<dbReference type="InterPro" id="IPR020845">
    <property type="entry name" value="AMP-binding_CS"/>
</dbReference>
<dbReference type="GO" id="GO:0047527">
    <property type="term" value="F:2,3-dihydroxybenzoate-serine ligase activity"/>
    <property type="evidence" value="ECO:0007669"/>
    <property type="project" value="TreeGrafter"/>
</dbReference>
<dbReference type="InterPro" id="IPR020802">
    <property type="entry name" value="TesA-like"/>
</dbReference>
<dbReference type="InterPro" id="IPR029058">
    <property type="entry name" value="AB_hydrolase_fold"/>
</dbReference>
<dbReference type="PROSITE" id="PS50075">
    <property type="entry name" value="CARRIER"/>
    <property type="match status" value="2"/>
</dbReference>
<dbReference type="GO" id="GO:0009239">
    <property type="term" value="P:enterobactin biosynthetic process"/>
    <property type="evidence" value="ECO:0007669"/>
    <property type="project" value="TreeGrafter"/>
</dbReference>
<dbReference type="InterPro" id="IPR045851">
    <property type="entry name" value="AMP-bd_C_sf"/>
</dbReference>
<dbReference type="FunFam" id="3.40.50.12780:FF:000012">
    <property type="entry name" value="Non-ribosomal peptide synthetase"/>
    <property type="match status" value="1"/>
</dbReference>
<reference evidence="7" key="2">
    <citation type="submission" date="2015-11" db="EMBL/GenBank/DDBJ databases">
        <authorList>
            <person name="Zhang Y."/>
            <person name="Guo Z."/>
        </authorList>
    </citation>
    <scope>NUCLEOTIDE SEQUENCE</scope>
    <source>
        <strain evidence="7">1</strain>
    </source>
</reference>
<dbReference type="InterPro" id="IPR020806">
    <property type="entry name" value="PKS_PP-bd"/>
</dbReference>
<dbReference type="InterPro" id="IPR006162">
    <property type="entry name" value="Ppantetheine_attach_site"/>
</dbReference>
<feature type="region of interest" description="Disordered" evidence="4">
    <location>
        <begin position="2040"/>
        <end position="2059"/>
    </location>
</feature>
<dbReference type="PATRIC" id="fig|1079.6.peg.3283"/>
<dbReference type="RefSeq" id="WP_055038394.1">
    <property type="nucleotide sequence ID" value="NZ_AP014854.2"/>
</dbReference>
<dbReference type="PROSITE" id="PS00455">
    <property type="entry name" value="AMP_BINDING"/>
    <property type="match status" value="2"/>
</dbReference>
<dbReference type="Pfam" id="PF00975">
    <property type="entry name" value="Thioesterase"/>
    <property type="match status" value="1"/>
</dbReference>
<comment type="cofactor">
    <cofactor evidence="1">
        <name>pantetheine 4'-phosphate</name>
        <dbReference type="ChEBI" id="CHEBI:47942"/>
    </cofactor>
</comment>
<dbReference type="Pfam" id="PF00550">
    <property type="entry name" value="PP-binding"/>
    <property type="match status" value="2"/>
</dbReference>
<gene>
    <name evidence="7" type="primary">dhbF_1</name>
    <name evidence="6" type="ORF">BV133_1549</name>
    <name evidence="7" type="ORF">BVIRIDIS_25650</name>
</gene>
<evidence type="ECO:0000313" key="8">
    <source>
        <dbReference type="Proteomes" id="UP000065734"/>
    </source>
</evidence>
<feature type="domain" description="Carrier" evidence="5">
    <location>
        <begin position="2057"/>
        <end position="2132"/>
    </location>
</feature>
<dbReference type="Pfam" id="PF00501">
    <property type="entry name" value="AMP-binding"/>
    <property type="match status" value="2"/>
</dbReference>
<dbReference type="EMBL" id="AP014854">
    <property type="protein sequence ID" value="BAR99142.1"/>
    <property type="molecule type" value="Genomic_DNA"/>
</dbReference>
<dbReference type="Gene3D" id="2.30.38.10">
    <property type="entry name" value="Luciferase, Domain 3"/>
    <property type="match status" value="2"/>
</dbReference>
<dbReference type="FunFam" id="2.30.38.10:FF:000002">
    <property type="entry name" value="Enterobactin synthase component F"/>
    <property type="match status" value="1"/>
</dbReference>
<evidence type="ECO:0000256" key="3">
    <source>
        <dbReference type="ARBA" id="ARBA00022553"/>
    </source>
</evidence>
<dbReference type="CDD" id="cd17646">
    <property type="entry name" value="A_NRPS_AB3403-like"/>
    <property type="match status" value="1"/>
</dbReference>
<dbReference type="SUPFAM" id="SSF52777">
    <property type="entry name" value="CoA-dependent acyltransferases"/>
    <property type="match status" value="4"/>
</dbReference>
<dbReference type="InterPro" id="IPR036736">
    <property type="entry name" value="ACP-like_sf"/>
</dbReference>
<dbReference type="GO" id="GO:0005829">
    <property type="term" value="C:cytosol"/>
    <property type="evidence" value="ECO:0007669"/>
    <property type="project" value="TreeGrafter"/>
</dbReference>
<evidence type="ECO:0000256" key="4">
    <source>
        <dbReference type="SAM" id="MobiDB-lite"/>
    </source>
</evidence>
<sequence>MRILPLVGTQLGIWLADQIDGRGNTYVIAHAVEIDGAVTPDLLEQAIRQGLAEADTVGARFFADEAGSWQVLRSAGDQGAGVAIERIALGGSPDPDAAARAIIAQDIGEDLAATGERPLCRQIVMSLSAPGEAPRWLWYQRYHHLMLDGFSFTALTRRIADIYTAVAEGRPAGASPFVGVASVIDEHCSYAASPAFARDRDFWREYCRDLPRSADLSTRRALLENPGAPPQAHIIAHAHRLPPETLAALEQAAAAASLAVFDMIMATVAAYLSRLSGTGTQVVGVPFMRRMGSRAAAAVAPVVNVLPVRIEADPTLTLPALAGRVKAALRDVRRHQRYDAEQIQRDLGYVGSGRTLYGPVVNYRMFDYDLTFGGVRGVTHHIATGPVDDIEFGILIQDRRITLELRADSVRYDATDLVRHGTRLQRLLDAFRTDPAIPVGHLPVMAEDEAKFLATCATGAPTAPLAGVASLLDLFTQNAARTPEATALVCGSHRLSFRVLSERVFRLARRLMAAGIGPGDTVAVALPRSADAVVALLGVLASGAAFLPLDLDHPSARLAAMCADARPRRAITCRAAAHRLPEDLPALCLDDPAIISAMAALPGSPICPLERTGALGPQSIAAIIFTSGSTGRPKGVMNTHGALFNLISSHWREIYRPGLDAVRAKYPGRTLRAAHTHSFAFDSSWLQLFWMLLGQEIHVIDEDMRRDAHALVDHIHATGIDALDLPPSFCAQMLGCGLMEAPHQPTVLLIGGEAASPALWTALRRHPDLHAHNLYGPTEYTVDTLRAAIADTQAPVVGRPIGNTRVHVLDRMLQPVPAGAVGELYICGAGLARGYCGRPGLTAERFVADPFAEGGVMYRTGDLVRWTADGRVEFLGRADHQVKVRGYRVEIPEIEATLAALPGVQTALVMAEAVNDSHRLLAYCTLEGVDDPRARDWRAEDLRHALRERLPDYMVPAVVMILEAFPLNVNGKVDGARLPTPSAVVEAPPATPEEMRVARAMAQALTLPAVGAESDFFALGGDSISAIVLCNALRAEGFSLRPRDVFLHRIPRRMAHAMTPLAAAAPAPAGPDLPEMVSAVELRALRARYGAVDAVLPVLPTQKGMLFHAQLGTQAENYNAFTRIEMDGPLDVPRLRRAFDAVMRRHPQLAGVFDTTGGEEPVLVVPKLPDEGALWPWSEHDISALEPGGRETALARLEAAAAERSLVAPAFRRLVHAELVRTAPERHVLLILVHHLMIDGWSTPLLLRDLMAAYRQDARLPALPVAYGDVVRRLAMRDRTASRAVWAEALAGAVPCRLFEHVAATGTVEESSAALPPELTDALLAEARRRGITLNVLMQAVWGAVLGAMAGRDEVMFGTPVSGRAADVPGIDTQVGLFLNTVPVRVRLSPASSLWDQMAAMQARHAQLMEHDGLGLGEIQEVAGAGALFDTLLVVENYPDSDYLGHDLAGLSLGEIRNRGYSHYPLALLVLPGPHLTLLVENRGAVADAGVLAARIGALLETLARQPDLPLYALPMATAADLDLVAAVNATARPLPPLTLRDVVVAQAARTPDHVALVDGGHALTFREVRHQVLHLARQLRRQGVRPGDVVAVALPRSARLSLALLGVTEAGAAFMPLDLSYPAERLAFMLEDAAPRLVVTDAATQALVGEGAPMLLFDALADPEIEAGEYTPRDGLSPDHPAYVLYTSGTTGRPKGAVVSHGAIVNRILWMQHQYPLDGSDVVLQKTPCGFDVSVWEFFWSYTVGARLVMAPPDAHRDPEALADLVARHGVTTLHFVPSMLAIFLGALADDLTRRNGCRSLATVFASGEALARSLARSFRDLLPAAALHNLYGPTEAAVDVTYAPACGVCAEGSGSVPIGCPVWNTGLRILDHQLRPVPVGGAGELYLCGVQLAHGYLNRPGLTAQRFVADPFARGRRMYRTGDVARFLPNGQVEYLGRTDHQIKIRGQRVELGEIEAQMERLPGVARAAAQAVTLGGAIAGADARQIVGYVVGVPGVAVAPDQVREALKATLPAHMLPAAVMVLDALPLSANGKLDRKALPVPQNASADRATSRPPAEGLESRLAAIFADLLGRDRVEADEDFFAIGGHSLLAMRLAARIRRDLQRQVSVGQIVVMPTVAKLAEHLVAGEMVGGMARSGFDLVVRLRDGRGVPLICVYPASGVSWQYSVLSRYLRRDMPIIGLQSPRPNGPIALSASMDEVCDRQLAILREVQPEGPYYLLGYSLGGTVAYGMAARLRRLGEEVRFLGLLDTYPAEAHDWSDPDGAEAHLGAEREQEKFINDAMADVMDDDFRREKEEMFGHIFENYGDAVSLLSQATTEPYGGHVTLFVAGKSMLPQIDPEGAWKHRVGRLSIHRLAHCSHEDIVSPASLEILGPLLNALIEDADATEQRTIRVPDQKAG</sequence>
<reference evidence="6" key="1">
    <citation type="journal article" date="2015" name="Genome Announc.">
        <title>Complete Genome Sequence of the Bacteriochlorophyll b-Producing Photosynthetic Bacterium Blastochloris viridis.</title>
        <authorList>
            <person name="Tsukatani Y."/>
            <person name="Hirose Y."/>
            <person name="Harada J."/>
            <person name="Misawa N."/>
            <person name="Mori K."/>
            <person name="Inoue K."/>
            <person name="Tamiaki H."/>
        </authorList>
    </citation>
    <scope>NUCLEOTIDE SEQUENCE [LARGE SCALE GENOMIC DNA]</scope>
    <source>
        <strain evidence="6">DSM 133</strain>
    </source>
</reference>
<dbReference type="FunFam" id="2.30.38.10:FF:000001">
    <property type="entry name" value="Non-ribosomal peptide synthetase PvdI"/>
    <property type="match status" value="1"/>
</dbReference>
<protein>
    <submittedName>
        <fullName evidence="7">Dimodular nonribosomal peptide synthase</fullName>
    </submittedName>
    <submittedName>
        <fullName evidence="6">Enterobactin synthetase component F</fullName>
    </submittedName>
</protein>
<dbReference type="Proteomes" id="UP000065734">
    <property type="component" value="Chromosome I"/>
</dbReference>
<evidence type="ECO:0000256" key="1">
    <source>
        <dbReference type="ARBA" id="ARBA00001957"/>
    </source>
</evidence>
<dbReference type="KEGG" id="bvr:BVIR_3121"/>
<dbReference type="GO" id="GO:0043041">
    <property type="term" value="P:amino acid activation for nonribosomal peptide biosynthetic process"/>
    <property type="evidence" value="ECO:0007669"/>
    <property type="project" value="TreeGrafter"/>
</dbReference>
<dbReference type="PANTHER" id="PTHR45527">
    <property type="entry name" value="NONRIBOSOMAL PEPTIDE SYNTHETASE"/>
    <property type="match status" value="1"/>
</dbReference>
<dbReference type="Pfam" id="PF00668">
    <property type="entry name" value="Condensation"/>
    <property type="match status" value="2"/>
</dbReference>
<dbReference type="SMART" id="SM00824">
    <property type="entry name" value="PKS_TE"/>
    <property type="match status" value="1"/>
</dbReference>
<evidence type="ECO:0000313" key="6">
    <source>
        <dbReference type="EMBL" id="BAR99142.1"/>
    </source>
</evidence>
<dbReference type="InterPro" id="IPR000873">
    <property type="entry name" value="AMP-dep_synth/lig_dom"/>
</dbReference>
<dbReference type="SMART" id="SM00823">
    <property type="entry name" value="PKS_PP"/>
    <property type="match status" value="2"/>
</dbReference>
<accession>A0A0H5BA60</accession>
<dbReference type="SUPFAM" id="SSF53474">
    <property type="entry name" value="alpha/beta-Hydrolases"/>
    <property type="match status" value="1"/>
</dbReference>
<dbReference type="GO" id="GO:0009366">
    <property type="term" value="C:enterobactin synthetase complex"/>
    <property type="evidence" value="ECO:0007669"/>
    <property type="project" value="TreeGrafter"/>
</dbReference>
<dbReference type="SUPFAM" id="SSF47336">
    <property type="entry name" value="ACP-like"/>
    <property type="match status" value="2"/>
</dbReference>
<keyword evidence="2" id="KW-0596">Phosphopantetheine</keyword>
<dbReference type="Pfam" id="PF13193">
    <property type="entry name" value="AMP-binding_C"/>
    <property type="match status" value="2"/>
</dbReference>
<dbReference type="InterPro" id="IPR010071">
    <property type="entry name" value="AA_adenyl_dom"/>
</dbReference>
<feature type="domain" description="Carrier" evidence="5">
    <location>
        <begin position="988"/>
        <end position="1062"/>
    </location>
</feature>
<keyword evidence="3" id="KW-0597">Phosphoprotein</keyword>
<dbReference type="EMBL" id="LN907867">
    <property type="protein sequence ID" value="CUU43542.1"/>
    <property type="molecule type" value="Genomic_DNA"/>
</dbReference>
<dbReference type="Gene3D" id="1.10.1200.10">
    <property type="entry name" value="ACP-like"/>
    <property type="match status" value="1"/>
</dbReference>
<dbReference type="Gene3D" id="3.30.300.30">
    <property type="match status" value="2"/>
</dbReference>